<gene>
    <name evidence="1" type="ORF">EVAR_69528_1</name>
</gene>
<dbReference type="AlphaFoldDB" id="A0A4C1TF62"/>
<organism evidence="1 2">
    <name type="scientific">Eumeta variegata</name>
    <name type="common">Bagworm moth</name>
    <name type="synonym">Eumeta japonica</name>
    <dbReference type="NCBI Taxonomy" id="151549"/>
    <lineage>
        <taxon>Eukaryota</taxon>
        <taxon>Metazoa</taxon>
        <taxon>Ecdysozoa</taxon>
        <taxon>Arthropoda</taxon>
        <taxon>Hexapoda</taxon>
        <taxon>Insecta</taxon>
        <taxon>Pterygota</taxon>
        <taxon>Neoptera</taxon>
        <taxon>Endopterygota</taxon>
        <taxon>Lepidoptera</taxon>
        <taxon>Glossata</taxon>
        <taxon>Ditrysia</taxon>
        <taxon>Tineoidea</taxon>
        <taxon>Psychidae</taxon>
        <taxon>Oiketicinae</taxon>
        <taxon>Eumeta</taxon>
    </lineage>
</organism>
<evidence type="ECO:0000313" key="2">
    <source>
        <dbReference type="Proteomes" id="UP000299102"/>
    </source>
</evidence>
<dbReference type="EMBL" id="BGZK01005147">
    <property type="protein sequence ID" value="GBP12735.1"/>
    <property type="molecule type" value="Genomic_DNA"/>
</dbReference>
<keyword evidence="2" id="KW-1185">Reference proteome</keyword>
<dbReference type="Proteomes" id="UP000299102">
    <property type="component" value="Unassembled WGS sequence"/>
</dbReference>
<accession>A0A4C1TF62</accession>
<comment type="caution">
    <text evidence="1">The sequence shown here is derived from an EMBL/GenBank/DDBJ whole genome shotgun (WGS) entry which is preliminary data.</text>
</comment>
<evidence type="ECO:0000313" key="1">
    <source>
        <dbReference type="EMBL" id="GBP12735.1"/>
    </source>
</evidence>
<sequence length="70" mass="8183">VLVDEDDRHLHLILWREDKSQSIWHSKQQLLQVLDVYGSQGKNNSDNLIKTITQNDFYVDDLITGSNDKE</sequence>
<proteinExistence type="predicted"/>
<feature type="non-terminal residue" evidence="1">
    <location>
        <position position="1"/>
    </location>
</feature>
<name>A0A4C1TF62_EUMVA</name>
<protein>
    <submittedName>
        <fullName evidence="1">Uncharacterized protein</fullName>
    </submittedName>
</protein>
<dbReference type="OrthoDB" id="8194935at2759"/>
<reference evidence="1 2" key="1">
    <citation type="journal article" date="2019" name="Commun. Biol.">
        <title>The bagworm genome reveals a unique fibroin gene that provides high tensile strength.</title>
        <authorList>
            <person name="Kono N."/>
            <person name="Nakamura H."/>
            <person name="Ohtoshi R."/>
            <person name="Tomita M."/>
            <person name="Numata K."/>
            <person name="Arakawa K."/>
        </authorList>
    </citation>
    <scope>NUCLEOTIDE SEQUENCE [LARGE SCALE GENOMIC DNA]</scope>
</reference>